<evidence type="ECO:0000313" key="1">
    <source>
        <dbReference type="EMBL" id="KIM71503.1"/>
    </source>
</evidence>
<dbReference type="AlphaFoldDB" id="A0A0C3ACJ6"/>
<keyword evidence="2" id="KW-1185">Reference proteome</keyword>
<name>A0A0C3ACJ6_PILCF</name>
<accession>A0A0C3ACJ6</accession>
<dbReference type="HOGENOM" id="CLU_2543406_0_0_1"/>
<dbReference type="EMBL" id="KN833296">
    <property type="protein sequence ID" value="KIM71503.1"/>
    <property type="molecule type" value="Genomic_DNA"/>
</dbReference>
<proteinExistence type="predicted"/>
<dbReference type="Proteomes" id="UP000054166">
    <property type="component" value="Unassembled WGS sequence"/>
</dbReference>
<sequence length="83" mass="9421">MPKYALKTSFSDLSSLLMPSCTPGIALIRSRRSCWPLSVMFTRGWLSLASSSSSSDCSTRDRPCMTFQMAFRSFWSGIHCRWL</sequence>
<evidence type="ECO:0000313" key="2">
    <source>
        <dbReference type="Proteomes" id="UP000054166"/>
    </source>
</evidence>
<reference evidence="1 2" key="1">
    <citation type="submission" date="2014-04" db="EMBL/GenBank/DDBJ databases">
        <authorList>
            <consortium name="DOE Joint Genome Institute"/>
            <person name="Kuo A."/>
            <person name="Tarkka M."/>
            <person name="Buscot F."/>
            <person name="Kohler A."/>
            <person name="Nagy L.G."/>
            <person name="Floudas D."/>
            <person name="Copeland A."/>
            <person name="Barry K.W."/>
            <person name="Cichocki N."/>
            <person name="Veneault-Fourrey C."/>
            <person name="LaButti K."/>
            <person name="Lindquist E.A."/>
            <person name="Lipzen A."/>
            <person name="Lundell T."/>
            <person name="Morin E."/>
            <person name="Murat C."/>
            <person name="Sun H."/>
            <person name="Tunlid A."/>
            <person name="Henrissat B."/>
            <person name="Grigoriev I.V."/>
            <person name="Hibbett D.S."/>
            <person name="Martin F."/>
            <person name="Nordberg H.P."/>
            <person name="Cantor M.N."/>
            <person name="Hua S.X."/>
        </authorList>
    </citation>
    <scope>NUCLEOTIDE SEQUENCE [LARGE SCALE GENOMIC DNA]</scope>
    <source>
        <strain evidence="1 2">F 1598</strain>
    </source>
</reference>
<gene>
    <name evidence="1" type="ORF">PILCRDRAFT_752971</name>
</gene>
<dbReference type="InParanoid" id="A0A0C3ACJ6"/>
<organism evidence="1 2">
    <name type="scientific">Piloderma croceum (strain F 1598)</name>
    <dbReference type="NCBI Taxonomy" id="765440"/>
    <lineage>
        <taxon>Eukaryota</taxon>
        <taxon>Fungi</taxon>
        <taxon>Dikarya</taxon>
        <taxon>Basidiomycota</taxon>
        <taxon>Agaricomycotina</taxon>
        <taxon>Agaricomycetes</taxon>
        <taxon>Agaricomycetidae</taxon>
        <taxon>Atheliales</taxon>
        <taxon>Atheliaceae</taxon>
        <taxon>Piloderma</taxon>
    </lineage>
</organism>
<reference evidence="2" key="2">
    <citation type="submission" date="2015-01" db="EMBL/GenBank/DDBJ databases">
        <title>Evolutionary Origins and Diversification of the Mycorrhizal Mutualists.</title>
        <authorList>
            <consortium name="DOE Joint Genome Institute"/>
            <consortium name="Mycorrhizal Genomics Consortium"/>
            <person name="Kohler A."/>
            <person name="Kuo A."/>
            <person name="Nagy L.G."/>
            <person name="Floudas D."/>
            <person name="Copeland A."/>
            <person name="Barry K.W."/>
            <person name="Cichocki N."/>
            <person name="Veneault-Fourrey C."/>
            <person name="LaButti K."/>
            <person name="Lindquist E.A."/>
            <person name="Lipzen A."/>
            <person name="Lundell T."/>
            <person name="Morin E."/>
            <person name="Murat C."/>
            <person name="Riley R."/>
            <person name="Ohm R."/>
            <person name="Sun H."/>
            <person name="Tunlid A."/>
            <person name="Henrissat B."/>
            <person name="Grigoriev I.V."/>
            <person name="Hibbett D.S."/>
            <person name="Martin F."/>
        </authorList>
    </citation>
    <scope>NUCLEOTIDE SEQUENCE [LARGE SCALE GENOMIC DNA]</scope>
    <source>
        <strain evidence="2">F 1598</strain>
    </source>
</reference>
<protein>
    <submittedName>
        <fullName evidence="1">Uncharacterized protein</fullName>
    </submittedName>
</protein>